<evidence type="ECO:0000256" key="5">
    <source>
        <dbReference type="SAM" id="Phobius"/>
    </source>
</evidence>
<feature type="transmembrane region" description="Helical" evidence="5">
    <location>
        <begin position="243"/>
        <end position="263"/>
    </location>
</feature>
<evidence type="ECO:0000313" key="6">
    <source>
        <dbReference type="EMBL" id="EMR66789.1"/>
    </source>
</evidence>
<feature type="transmembrane region" description="Helical" evidence="5">
    <location>
        <begin position="211"/>
        <end position="231"/>
    </location>
</feature>
<feature type="transmembrane region" description="Helical" evidence="5">
    <location>
        <begin position="28"/>
        <end position="48"/>
    </location>
</feature>
<reference evidence="7" key="1">
    <citation type="journal article" date="2013" name="Genome Announc.">
        <title>Draft genome sequence of the grapevine dieback fungus Eutypa lata UCR-EL1.</title>
        <authorList>
            <person name="Blanco-Ulate B."/>
            <person name="Rolshausen P.E."/>
            <person name="Cantu D."/>
        </authorList>
    </citation>
    <scope>NUCLEOTIDE SEQUENCE [LARGE SCALE GENOMIC DNA]</scope>
    <source>
        <strain evidence="7">UCR-EL1</strain>
    </source>
</reference>
<evidence type="ECO:0000313" key="7">
    <source>
        <dbReference type="Proteomes" id="UP000012174"/>
    </source>
</evidence>
<feature type="transmembrane region" description="Helical" evidence="5">
    <location>
        <begin position="162"/>
        <end position="183"/>
    </location>
</feature>
<organism evidence="6 7">
    <name type="scientific">Eutypa lata (strain UCR-EL1)</name>
    <name type="common">Grapevine dieback disease fungus</name>
    <name type="synonym">Eutypa armeniacae</name>
    <dbReference type="NCBI Taxonomy" id="1287681"/>
    <lineage>
        <taxon>Eukaryota</taxon>
        <taxon>Fungi</taxon>
        <taxon>Dikarya</taxon>
        <taxon>Ascomycota</taxon>
        <taxon>Pezizomycotina</taxon>
        <taxon>Sordariomycetes</taxon>
        <taxon>Xylariomycetidae</taxon>
        <taxon>Xylariales</taxon>
        <taxon>Diatrypaceae</taxon>
        <taxon>Eutypa</taxon>
    </lineage>
</organism>
<keyword evidence="7" id="KW-1185">Reference proteome</keyword>
<evidence type="ECO:0000256" key="1">
    <source>
        <dbReference type="ARBA" id="ARBA00004141"/>
    </source>
</evidence>
<dbReference type="InterPro" id="IPR007568">
    <property type="entry name" value="RTA1"/>
</dbReference>
<accession>M7SKB6</accession>
<protein>
    <submittedName>
        <fullName evidence="6">Putative rta1 domain protein</fullName>
    </submittedName>
</protein>
<dbReference type="OMA" id="WLTKLYV"/>
<dbReference type="GO" id="GO:0016020">
    <property type="term" value="C:membrane"/>
    <property type="evidence" value="ECO:0007669"/>
    <property type="project" value="UniProtKB-SubCell"/>
</dbReference>
<sequence>MSDGPPYGPIVNGTQIVIFYEYLPSESAGYAFMALFAIATLAHLIYFIPLRAWSFIPFILGGVAETFGYYGRALSHDEPDVAGPWIQQNLLILAAPPMFAATVYMTLGRIVTAIGARRHLVVTPRLLTPLYVLIDIGCVATQLVGSILPASGDADAIELSKTIILGGLIAQVAALTIFLLIAWHAERRTSQDPPKILSLDPSINWKNHFRAIYVIIVLIVVRSVIRTIEYVQGEDGYIIGHEAFIYALDAAPMLLVMVIYAVLHPGRLIKHGRRLSEKEGEVML</sequence>
<dbReference type="KEGG" id="ela:UCREL1_6208"/>
<name>M7SKB6_EUTLA</name>
<evidence type="ECO:0000256" key="2">
    <source>
        <dbReference type="ARBA" id="ARBA00022692"/>
    </source>
</evidence>
<gene>
    <name evidence="6" type="ORF">UCREL1_6208</name>
</gene>
<dbReference type="Proteomes" id="UP000012174">
    <property type="component" value="Unassembled WGS sequence"/>
</dbReference>
<feature type="transmembrane region" description="Helical" evidence="5">
    <location>
        <begin position="91"/>
        <end position="114"/>
    </location>
</feature>
<proteinExistence type="predicted"/>
<dbReference type="EMBL" id="KB706581">
    <property type="protein sequence ID" value="EMR66789.1"/>
    <property type="molecule type" value="Genomic_DNA"/>
</dbReference>
<comment type="subcellular location">
    <subcellularLocation>
        <location evidence="1">Membrane</location>
        <topology evidence="1">Multi-pass membrane protein</topology>
    </subcellularLocation>
</comment>
<dbReference type="PANTHER" id="PTHR31465:SF17">
    <property type="entry name" value="DOMAIN PROTEIN, PUTATIVE (AFU_ORTHOLOGUE AFUA_5G09900)-RELATED"/>
    <property type="match status" value="1"/>
</dbReference>
<keyword evidence="2 5" id="KW-0812">Transmembrane</keyword>
<evidence type="ECO:0000256" key="3">
    <source>
        <dbReference type="ARBA" id="ARBA00022989"/>
    </source>
</evidence>
<dbReference type="Pfam" id="PF04479">
    <property type="entry name" value="RTA1"/>
    <property type="match status" value="1"/>
</dbReference>
<keyword evidence="3 5" id="KW-1133">Transmembrane helix</keyword>
<evidence type="ECO:0000256" key="4">
    <source>
        <dbReference type="ARBA" id="ARBA00023136"/>
    </source>
</evidence>
<feature type="transmembrane region" description="Helical" evidence="5">
    <location>
        <begin position="126"/>
        <end position="150"/>
    </location>
</feature>
<dbReference type="eggNOG" id="ENOG502SN5A">
    <property type="taxonomic scope" value="Eukaryota"/>
</dbReference>
<dbReference type="OrthoDB" id="3358017at2759"/>
<dbReference type="PANTHER" id="PTHR31465">
    <property type="entry name" value="PROTEIN RTA1-RELATED"/>
    <property type="match status" value="1"/>
</dbReference>
<dbReference type="HOGENOM" id="CLU_033465_3_1_1"/>
<dbReference type="AlphaFoldDB" id="M7SKB6"/>
<keyword evidence="4 5" id="KW-0472">Membrane</keyword>
<feature type="transmembrane region" description="Helical" evidence="5">
    <location>
        <begin position="55"/>
        <end position="71"/>
    </location>
</feature>